<sequence length="150" mass="17001">MKFNMLASGVSSFYMTLLTHDPDPAASTLQKTFQVRVDEGKYDSLDLTCSIARPKDDEVTTKTPFIPHFHGGTAADDDAFNDGKRFHVVKESEWQSTDRISMYLELAICSHHRLTTYLTYILSRLEIVKGKLCGGQDPNKPSLTLEWRKN</sequence>
<gene>
    <name evidence="2" type="ORF">EUTSA_v10009725mg</name>
</gene>
<organism evidence="2 3">
    <name type="scientific">Eutrema salsugineum</name>
    <name type="common">Saltwater cress</name>
    <name type="synonym">Sisymbrium salsugineum</name>
    <dbReference type="NCBI Taxonomy" id="72664"/>
    <lineage>
        <taxon>Eukaryota</taxon>
        <taxon>Viridiplantae</taxon>
        <taxon>Streptophyta</taxon>
        <taxon>Embryophyta</taxon>
        <taxon>Tracheophyta</taxon>
        <taxon>Spermatophyta</taxon>
        <taxon>Magnoliopsida</taxon>
        <taxon>eudicotyledons</taxon>
        <taxon>Gunneridae</taxon>
        <taxon>Pentapetalae</taxon>
        <taxon>rosids</taxon>
        <taxon>malvids</taxon>
        <taxon>Brassicales</taxon>
        <taxon>Brassicaceae</taxon>
        <taxon>Eutremeae</taxon>
        <taxon>Eutrema</taxon>
    </lineage>
</organism>
<dbReference type="Proteomes" id="UP000030689">
    <property type="component" value="Unassembled WGS sequence"/>
</dbReference>
<dbReference type="KEGG" id="eus:EUTSA_v10009725mg"/>
<dbReference type="EMBL" id="KI517683">
    <property type="protein sequence ID" value="ESQ34396.1"/>
    <property type="molecule type" value="Genomic_DNA"/>
</dbReference>
<accession>V4MRK2</accession>
<keyword evidence="3" id="KW-1185">Reference proteome</keyword>
<dbReference type="PANTHER" id="PTHR31260">
    <property type="entry name" value="CYSTATIN/MONELLIN SUPERFAMILY PROTEIN"/>
    <property type="match status" value="1"/>
</dbReference>
<evidence type="ECO:0000256" key="1">
    <source>
        <dbReference type="ARBA" id="ARBA00043961"/>
    </source>
</evidence>
<comment type="similarity">
    <text evidence="1">Belongs to the UPF0725 (EMB2204) family.</text>
</comment>
<dbReference type="InterPro" id="IPR006462">
    <property type="entry name" value="MS5"/>
</dbReference>
<dbReference type="Pfam" id="PF04776">
    <property type="entry name" value="protein_MS5"/>
    <property type="match status" value="1"/>
</dbReference>
<dbReference type="Gramene" id="ESQ34396">
    <property type="protein sequence ID" value="ESQ34396"/>
    <property type="gene ID" value="EUTSA_v10009725mg"/>
</dbReference>
<dbReference type="AlphaFoldDB" id="V4MRK2"/>
<protein>
    <submittedName>
        <fullName evidence="2">Uncharacterized protein</fullName>
    </submittedName>
</protein>
<reference evidence="2 3" key="1">
    <citation type="journal article" date="2013" name="Front. Plant Sci.">
        <title>The Reference Genome of the Halophytic Plant Eutrema salsugineum.</title>
        <authorList>
            <person name="Yang R."/>
            <person name="Jarvis D.E."/>
            <person name="Chen H."/>
            <person name="Beilstein M.A."/>
            <person name="Grimwood J."/>
            <person name="Jenkins J."/>
            <person name="Shu S."/>
            <person name="Prochnik S."/>
            <person name="Xin M."/>
            <person name="Ma C."/>
            <person name="Schmutz J."/>
            <person name="Wing R.A."/>
            <person name="Mitchell-Olds T."/>
            <person name="Schumaker K.S."/>
            <person name="Wang X."/>
        </authorList>
    </citation>
    <scope>NUCLEOTIDE SEQUENCE [LARGE SCALE GENOMIC DNA]</scope>
</reference>
<name>V4MRK2_EUTSA</name>
<dbReference type="STRING" id="72664.V4MRK2"/>
<dbReference type="NCBIfam" id="TIGR01572">
    <property type="entry name" value="A_thl_para_3677"/>
    <property type="match status" value="1"/>
</dbReference>
<evidence type="ECO:0000313" key="3">
    <source>
        <dbReference type="Proteomes" id="UP000030689"/>
    </source>
</evidence>
<evidence type="ECO:0000313" key="2">
    <source>
        <dbReference type="EMBL" id="ESQ34396.1"/>
    </source>
</evidence>
<dbReference type="PANTHER" id="PTHR31260:SF77">
    <property type="entry name" value="(RAPE) HYPOTHETICAL PROTEIN"/>
    <property type="match status" value="1"/>
</dbReference>
<proteinExistence type="inferred from homology"/>